<dbReference type="EMBL" id="JBDXSU010000002">
    <property type="protein sequence ID" value="MFB5189277.1"/>
    <property type="molecule type" value="Genomic_DNA"/>
</dbReference>
<comment type="caution">
    <text evidence="2">The sequence shown here is derived from an EMBL/GenBank/DDBJ whole genome shotgun (WGS) entry which is preliminary data.</text>
</comment>
<feature type="domain" description="N-acetyltransferase" evidence="1">
    <location>
        <begin position="1"/>
        <end position="143"/>
    </location>
</feature>
<evidence type="ECO:0000313" key="3">
    <source>
        <dbReference type="Proteomes" id="UP001579974"/>
    </source>
</evidence>
<protein>
    <submittedName>
        <fullName evidence="2">GNAT family N-acetyltransferase</fullName>
    </submittedName>
</protein>
<dbReference type="RefSeq" id="WP_275472579.1">
    <property type="nucleotide sequence ID" value="NZ_CP162940.1"/>
</dbReference>
<evidence type="ECO:0000259" key="1">
    <source>
        <dbReference type="PROSITE" id="PS51186"/>
    </source>
</evidence>
<name>A0ABV5AAI8_9BACL</name>
<dbReference type="PIRSF" id="PIRSF037663">
    <property type="entry name" value="Acetyltransf_GNAT_prd"/>
    <property type="match status" value="1"/>
</dbReference>
<sequence length="164" mass="18667">MNIRNATEEDYASVISVIDDWWGGRHMADMLPKLFFQHFQETSLVVTENDQIVAFLVGLVSQTHQEQAYIHFVGVHPDYRKRALGQELYERFFETVHERGCTEVHAVTSPVNKGSIAFHTRMGFEIEPGDGEVDGVPVKTDYDGRGQSRVRFVRKLGPTSLDPE</sequence>
<organism evidence="2 3">
    <name type="scientific">Alicyclobacillus fastidiosus</name>
    <dbReference type="NCBI Taxonomy" id="392011"/>
    <lineage>
        <taxon>Bacteria</taxon>
        <taxon>Bacillati</taxon>
        <taxon>Bacillota</taxon>
        <taxon>Bacilli</taxon>
        <taxon>Bacillales</taxon>
        <taxon>Alicyclobacillaceae</taxon>
        <taxon>Alicyclobacillus</taxon>
    </lineage>
</organism>
<dbReference type="PANTHER" id="PTHR43072">
    <property type="entry name" value="N-ACETYLTRANSFERASE"/>
    <property type="match status" value="1"/>
</dbReference>
<gene>
    <name evidence="2" type="ORF">KKP3000_002278</name>
</gene>
<proteinExistence type="predicted"/>
<dbReference type="CDD" id="cd04301">
    <property type="entry name" value="NAT_SF"/>
    <property type="match status" value="1"/>
</dbReference>
<accession>A0ABV5AAI8</accession>
<dbReference type="SUPFAM" id="SSF55729">
    <property type="entry name" value="Acyl-CoA N-acyltransferases (Nat)"/>
    <property type="match status" value="1"/>
</dbReference>
<dbReference type="Proteomes" id="UP001579974">
    <property type="component" value="Unassembled WGS sequence"/>
</dbReference>
<dbReference type="InterPro" id="IPR000182">
    <property type="entry name" value="GNAT_dom"/>
</dbReference>
<dbReference type="Pfam" id="PF00583">
    <property type="entry name" value="Acetyltransf_1"/>
    <property type="match status" value="1"/>
</dbReference>
<dbReference type="InterPro" id="IPR016181">
    <property type="entry name" value="Acyl_CoA_acyltransferase"/>
</dbReference>
<keyword evidence="3" id="KW-1185">Reference proteome</keyword>
<dbReference type="Gene3D" id="3.40.630.30">
    <property type="match status" value="1"/>
</dbReference>
<evidence type="ECO:0000313" key="2">
    <source>
        <dbReference type="EMBL" id="MFB5189277.1"/>
    </source>
</evidence>
<dbReference type="PROSITE" id="PS51186">
    <property type="entry name" value="GNAT"/>
    <property type="match status" value="1"/>
</dbReference>
<dbReference type="InterPro" id="IPR017255">
    <property type="entry name" value="AcTrfase_GNAT_prd"/>
</dbReference>
<reference evidence="2 3" key="1">
    <citation type="journal article" date="2024" name="Int. J. Mol. Sci.">
        <title>Exploration of Alicyclobacillus spp. Genome in Search of Antibiotic Resistance.</title>
        <authorList>
            <person name="Bucka-Kolendo J."/>
            <person name="Kiousi D.E."/>
            <person name="Dekowska A."/>
            <person name="Mikolajczuk-Szczyrba A."/>
            <person name="Karadedos D.M."/>
            <person name="Michael P."/>
            <person name="Galanis A."/>
            <person name="Sokolowska B."/>
        </authorList>
    </citation>
    <scope>NUCLEOTIDE SEQUENCE [LARGE SCALE GENOMIC DNA]</scope>
    <source>
        <strain evidence="2 3">KKP 3000</strain>
    </source>
</reference>
<dbReference type="PANTHER" id="PTHR43072:SF36">
    <property type="entry name" value="RIBOSOMAL-PROTEIN-ALANINE ACETYLTRANSFERASE"/>
    <property type="match status" value="1"/>
</dbReference>